<evidence type="ECO:0000256" key="12">
    <source>
        <dbReference type="SAM" id="SignalP"/>
    </source>
</evidence>
<evidence type="ECO:0000313" key="17">
    <source>
        <dbReference type="Proteomes" id="UP000027665"/>
    </source>
</evidence>
<reference evidence="16 17" key="1">
    <citation type="submission" date="2014-04" db="EMBL/GenBank/DDBJ databases">
        <title>Draft Genome Sequence of Synergistes jonesii.</title>
        <authorList>
            <person name="Coil D.A."/>
            <person name="Eisen J.A."/>
            <person name="Holland-Moritz H.E."/>
        </authorList>
    </citation>
    <scope>NUCLEOTIDE SEQUENCE [LARGE SCALE GENOMIC DNA]</scope>
    <source>
        <strain evidence="16 17">78-1</strain>
    </source>
</reference>
<dbReference type="InterPro" id="IPR004846">
    <property type="entry name" value="T2SS/T3SS_dom"/>
</dbReference>
<proteinExistence type="inferred from homology"/>
<dbReference type="PANTHER" id="PTHR30332:SF24">
    <property type="entry name" value="SECRETIN GSPD-RELATED"/>
    <property type="match status" value="1"/>
</dbReference>
<comment type="caution">
    <text evidence="16">The sequence shown here is derived from an EMBL/GenBank/DDBJ whole genome shotgun (WGS) entry which is preliminary data.</text>
</comment>
<comment type="subcellular location">
    <subcellularLocation>
        <location evidence="1 10">Cell outer membrane</location>
    </subcellularLocation>
</comment>
<dbReference type="InterPro" id="IPR049371">
    <property type="entry name" value="GspD-like_N0"/>
</dbReference>
<evidence type="ECO:0000313" key="16">
    <source>
        <dbReference type="EMBL" id="KEJ92796.1"/>
    </source>
</evidence>
<evidence type="ECO:0000259" key="13">
    <source>
        <dbReference type="Pfam" id="PF00263"/>
    </source>
</evidence>
<evidence type="ECO:0000256" key="8">
    <source>
        <dbReference type="ARBA" id="ARBA00023136"/>
    </source>
</evidence>
<dbReference type="STRING" id="2754.EH55_01045"/>
<dbReference type="Pfam" id="PF00263">
    <property type="entry name" value="Secretin"/>
    <property type="match status" value="1"/>
</dbReference>
<dbReference type="InterPro" id="IPR013356">
    <property type="entry name" value="T2SS_GspD"/>
</dbReference>
<dbReference type="eggNOG" id="COG1450">
    <property type="taxonomic scope" value="Bacteria"/>
</dbReference>
<evidence type="ECO:0000256" key="9">
    <source>
        <dbReference type="ARBA" id="ARBA00023237"/>
    </source>
</evidence>
<dbReference type="PROSITE" id="PS00875">
    <property type="entry name" value="T2SP_D"/>
    <property type="match status" value="1"/>
</dbReference>
<feature type="domain" description="NolW-like" evidence="14">
    <location>
        <begin position="210"/>
        <end position="275"/>
    </location>
</feature>
<feature type="chain" id="PRO_5001689992" evidence="12">
    <location>
        <begin position="23"/>
        <end position="680"/>
    </location>
</feature>
<dbReference type="InterPro" id="IPR001775">
    <property type="entry name" value="GspD/PilQ"/>
</dbReference>
<evidence type="ECO:0000256" key="1">
    <source>
        <dbReference type="ARBA" id="ARBA00004442"/>
    </source>
</evidence>
<protein>
    <submittedName>
        <fullName evidence="16">General secretion pathway protein GspD</fullName>
    </submittedName>
</protein>
<dbReference type="GeneID" id="90983129"/>
<dbReference type="RefSeq" id="WP_081839428.1">
    <property type="nucleotide sequence ID" value="NZ_CAMETI010000011.1"/>
</dbReference>
<keyword evidence="6 12" id="KW-0732">Signal</keyword>
<keyword evidence="7" id="KW-0653">Protein transport</keyword>
<keyword evidence="17" id="KW-1185">Reference proteome</keyword>
<comment type="similarity">
    <text evidence="2">Belongs to the bacterial secretin family. GSP D subfamily.</text>
</comment>
<evidence type="ECO:0000256" key="3">
    <source>
        <dbReference type="ARBA" id="ARBA00022448"/>
    </source>
</evidence>
<evidence type="ECO:0000256" key="6">
    <source>
        <dbReference type="ARBA" id="ARBA00022729"/>
    </source>
</evidence>
<gene>
    <name evidence="16" type="ORF">EH55_01045</name>
</gene>
<feature type="domain" description="GspD-like N0" evidence="15">
    <location>
        <begin position="50"/>
        <end position="119"/>
    </location>
</feature>
<evidence type="ECO:0000256" key="11">
    <source>
        <dbReference type="SAM" id="MobiDB-lite"/>
    </source>
</evidence>
<feature type="domain" description="Type II/III secretion system secretin-like" evidence="13">
    <location>
        <begin position="441"/>
        <end position="602"/>
    </location>
</feature>
<dbReference type="Pfam" id="PF03958">
    <property type="entry name" value="Secretin_N"/>
    <property type="match status" value="2"/>
</dbReference>
<dbReference type="InterPro" id="IPR038591">
    <property type="entry name" value="NolW-like_sf"/>
</dbReference>
<keyword evidence="5" id="KW-0812">Transmembrane</keyword>
<name>A0A073ITI5_9BACT</name>
<feature type="region of interest" description="Disordered" evidence="11">
    <location>
        <begin position="634"/>
        <end position="680"/>
    </location>
</feature>
<evidence type="ECO:0000259" key="14">
    <source>
        <dbReference type="Pfam" id="PF03958"/>
    </source>
</evidence>
<evidence type="ECO:0000256" key="10">
    <source>
        <dbReference type="RuleBase" id="RU004004"/>
    </source>
</evidence>
<feature type="compositionally biased region" description="Polar residues" evidence="11">
    <location>
        <begin position="635"/>
        <end position="646"/>
    </location>
</feature>
<keyword evidence="4" id="KW-1134">Transmembrane beta strand</keyword>
<dbReference type="NCBIfam" id="TIGR02517">
    <property type="entry name" value="type_II_gspD"/>
    <property type="match status" value="1"/>
</dbReference>
<evidence type="ECO:0000259" key="15">
    <source>
        <dbReference type="Pfam" id="PF21305"/>
    </source>
</evidence>
<dbReference type="PROSITE" id="PS51257">
    <property type="entry name" value="PROKAR_LIPOPROTEIN"/>
    <property type="match status" value="1"/>
</dbReference>
<evidence type="ECO:0000256" key="4">
    <source>
        <dbReference type="ARBA" id="ARBA00022452"/>
    </source>
</evidence>
<feature type="signal peptide" evidence="12">
    <location>
        <begin position="1"/>
        <end position="22"/>
    </location>
</feature>
<dbReference type="PRINTS" id="PR00811">
    <property type="entry name" value="BCTERIALGSPD"/>
</dbReference>
<dbReference type="PANTHER" id="PTHR30332">
    <property type="entry name" value="PROBABLE GENERAL SECRETION PATHWAY PROTEIN D"/>
    <property type="match status" value="1"/>
</dbReference>
<sequence>MHWKKTVICALFAASISLSACALPAAEPDQEEQNLITAAREMRAAGRVQLNFKDLEMAKFIRFMSELLGENILVNPGISGRVSVVSPKAVTLKEARQVMLSVLEMNNLAIQEMDGYSKVIPLSGGAASNMVIKGDQSVEPGESVMVQLVPLSYVKAGYVVSPLKMAIPQLQVSPIGNGSAVLLVGKASLLARAAGVVRAIDAPDSIRSIKVFSLQYANAKLLEAQLNAIAKDASSKLAGMSAVADERTKRVILVGSSQNLREGERIIKSLDVPSRTEDFHVYKLNNADAKAVAEQLSQILAVAAKLAPDPKGVMPATVVPDLPTNSLIFTASQEQYNSLKAILEKLDTQPKQVMLRGLIAEVSLNKLNSAGIDWAAWGGDLFGSVVAAGNMQLGSTAVTSDIQELYQKLITKEELVERNGSTYSQTNTEGAALVYAYIKLLNKFDAINVLSMPRLMCTDNLKSSLQVGQVIPQLKGSLTNQTNTNSVTNSYEYKDVGLILNVTPHIRSGNLVALEIEQSIEDLMTTMNSVTPVTSKREVKTSVLVANGETVVIGGLIKEAEKELRNRVPLFSYIPIVGNLFKSSEKQREKVDLMIFLTPYILETPQHASQITNDIIRDGQKLSEAEDILLRRNNSDYQKATRQQGVTRDMLDPKRGAASADVTEQRTPAETPEVPSDNSK</sequence>
<accession>A0A073ITI5</accession>
<organism evidence="16 17">
    <name type="scientific">Synergistes jonesii</name>
    <dbReference type="NCBI Taxonomy" id="2754"/>
    <lineage>
        <taxon>Bacteria</taxon>
        <taxon>Thermotogati</taxon>
        <taxon>Synergistota</taxon>
        <taxon>Synergistia</taxon>
        <taxon>Synergistales</taxon>
        <taxon>Synergistaceae</taxon>
        <taxon>Synergistes</taxon>
    </lineage>
</organism>
<dbReference type="OrthoDB" id="9775455at2"/>
<dbReference type="InterPro" id="IPR005644">
    <property type="entry name" value="NolW-like"/>
</dbReference>
<dbReference type="GO" id="GO:0015627">
    <property type="term" value="C:type II protein secretion system complex"/>
    <property type="evidence" value="ECO:0007669"/>
    <property type="project" value="InterPro"/>
</dbReference>
<feature type="domain" description="NolW-like" evidence="14">
    <location>
        <begin position="280"/>
        <end position="352"/>
    </location>
</feature>
<dbReference type="InterPro" id="IPR050810">
    <property type="entry name" value="Bact_Secretion_Sys_Channel"/>
</dbReference>
<dbReference type="Pfam" id="PF21305">
    <property type="entry name" value="type_II_gspD_N0"/>
    <property type="match status" value="1"/>
</dbReference>
<dbReference type="Gene3D" id="3.30.1370.120">
    <property type="match status" value="3"/>
</dbReference>
<evidence type="ECO:0000256" key="7">
    <source>
        <dbReference type="ARBA" id="ARBA00022927"/>
    </source>
</evidence>
<evidence type="ECO:0000256" key="2">
    <source>
        <dbReference type="ARBA" id="ARBA00006980"/>
    </source>
</evidence>
<keyword evidence="9" id="KW-0998">Cell outer membrane</keyword>
<dbReference type="GO" id="GO:0009279">
    <property type="term" value="C:cell outer membrane"/>
    <property type="evidence" value="ECO:0007669"/>
    <property type="project" value="UniProtKB-SubCell"/>
</dbReference>
<dbReference type="GO" id="GO:0015628">
    <property type="term" value="P:protein secretion by the type II secretion system"/>
    <property type="evidence" value="ECO:0007669"/>
    <property type="project" value="InterPro"/>
</dbReference>
<dbReference type="EMBL" id="JMKI01000016">
    <property type="protein sequence ID" value="KEJ92796.1"/>
    <property type="molecule type" value="Genomic_DNA"/>
</dbReference>
<dbReference type="InterPro" id="IPR004845">
    <property type="entry name" value="T2SS_GspD_CS"/>
</dbReference>
<dbReference type="AlphaFoldDB" id="A0A073ITI5"/>
<keyword evidence="3 10" id="KW-0813">Transport</keyword>
<keyword evidence="8" id="KW-0472">Membrane</keyword>
<dbReference type="Proteomes" id="UP000027665">
    <property type="component" value="Unassembled WGS sequence"/>
</dbReference>
<evidence type="ECO:0000256" key="5">
    <source>
        <dbReference type="ARBA" id="ARBA00022692"/>
    </source>
</evidence>